<gene>
    <name evidence="2" type="ORF">AVEN_105652_1</name>
</gene>
<dbReference type="Proteomes" id="UP000499080">
    <property type="component" value="Unassembled WGS sequence"/>
</dbReference>
<keyword evidence="3" id="KW-1185">Reference proteome</keyword>
<evidence type="ECO:0000256" key="1">
    <source>
        <dbReference type="SAM" id="MobiDB-lite"/>
    </source>
</evidence>
<feature type="compositionally biased region" description="Polar residues" evidence="1">
    <location>
        <begin position="84"/>
        <end position="101"/>
    </location>
</feature>
<name>A0A4Y2QW85_ARAVE</name>
<organism evidence="2 3">
    <name type="scientific">Araneus ventricosus</name>
    <name type="common">Orbweaver spider</name>
    <name type="synonym">Epeira ventricosa</name>
    <dbReference type="NCBI Taxonomy" id="182803"/>
    <lineage>
        <taxon>Eukaryota</taxon>
        <taxon>Metazoa</taxon>
        <taxon>Ecdysozoa</taxon>
        <taxon>Arthropoda</taxon>
        <taxon>Chelicerata</taxon>
        <taxon>Arachnida</taxon>
        <taxon>Araneae</taxon>
        <taxon>Araneomorphae</taxon>
        <taxon>Entelegynae</taxon>
        <taxon>Araneoidea</taxon>
        <taxon>Araneidae</taxon>
        <taxon>Araneus</taxon>
    </lineage>
</organism>
<sequence length="123" mass="13771">MPGTGTFGDKAVLGDNRTSCLKTGHLVTQKAVLEGQQDKLPENGHLVTRCYAWDNRTRCLNRDDLVTKAVLRDNRTSYEKTGHLSDQSCARKGTTGQSCPENRTFGDPRLCLEQQSNFRKQDI</sequence>
<dbReference type="AlphaFoldDB" id="A0A4Y2QW85"/>
<accession>A0A4Y2QW85</accession>
<proteinExistence type="predicted"/>
<protein>
    <submittedName>
        <fullName evidence="2">Uncharacterized protein</fullName>
    </submittedName>
</protein>
<reference evidence="2 3" key="1">
    <citation type="journal article" date="2019" name="Sci. Rep.">
        <title>Orb-weaving spider Araneus ventricosus genome elucidates the spidroin gene catalogue.</title>
        <authorList>
            <person name="Kono N."/>
            <person name="Nakamura H."/>
            <person name="Ohtoshi R."/>
            <person name="Moran D.A.P."/>
            <person name="Shinohara A."/>
            <person name="Yoshida Y."/>
            <person name="Fujiwara M."/>
            <person name="Mori M."/>
            <person name="Tomita M."/>
            <person name="Arakawa K."/>
        </authorList>
    </citation>
    <scope>NUCLEOTIDE SEQUENCE [LARGE SCALE GENOMIC DNA]</scope>
</reference>
<comment type="caution">
    <text evidence="2">The sequence shown here is derived from an EMBL/GenBank/DDBJ whole genome shotgun (WGS) entry which is preliminary data.</text>
</comment>
<feature type="region of interest" description="Disordered" evidence="1">
    <location>
        <begin position="82"/>
        <end position="106"/>
    </location>
</feature>
<evidence type="ECO:0000313" key="3">
    <source>
        <dbReference type="Proteomes" id="UP000499080"/>
    </source>
</evidence>
<dbReference type="EMBL" id="BGPR01014996">
    <property type="protein sequence ID" value="GBN67598.1"/>
    <property type="molecule type" value="Genomic_DNA"/>
</dbReference>
<evidence type="ECO:0000313" key="2">
    <source>
        <dbReference type="EMBL" id="GBN67598.1"/>
    </source>
</evidence>